<dbReference type="EMBL" id="OM869655">
    <property type="protein sequence ID" value="UPW41723.1"/>
    <property type="molecule type" value="Genomic_DNA"/>
</dbReference>
<sequence>MYDPSFRLKLNCYWVPALIGAAASVAGSIIGNSQSGSNVKSQLAAQSRENAINRQFNASEAEKNRQFQQSQIADYRAYNSPANQAKLMQEAGYHPMAALGQFGSMDAGISSGAQASSSGGISPVGYSPLDLSSVGQQIANIDLMRSQAEKNRADAHQSESEALSNDALRDGLVTLQNIEVEYSPLLHEANISQMRAQVNHLNQLVEQSKEEIANIAASTLNIREDTLSKSWDNAWKKATLDSRIRTEAARAGLTETQYKYEMASFALRLMNLQADTNDKLQSAFMKSSIGQTVLRDMDLKEKEYDQFSGIRYTLMTRQNQRMIFDLKQDMKWDDKLKTMQLINSTARDVGSFLLDFRDGIPGPKPTRVGFRNHW</sequence>
<proteinExistence type="predicted"/>
<organism evidence="1">
    <name type="scientific">Peromfec virus RodF8_9</name>
    <dbReference type="NCBI Taxonomy" id="2929390"/>
    <lineage>
        <taxon>Viruses</taxon>
        <taxon>Monodnaviria</taxon>
        <taxon>Sangervirae</taxon>
        <taxon>Phixviricota</taxon>
        <taxon>Malgrandaviricetes</taxon>
        <taxon>Petitvirales</taxon>
        <taxon>Microviridae</taxon>
    </lineage>
</organism>
<accession>A0A976N2C9</accession>
<reference evidence="1" key="1">
    <citation type="submission" date="2022-02" db="EMBL/GenBank/DDBJ databases">
        <title>Towards deciphering the DNA virus diversity associated with rodent species in the families Cricetidae and Heteromyidae.</title>
        <authorList>
            <person name="Lund M."/>
            <person name="Larsen B.B."/>
            <person name="Gryseels S."/>
            <person name="Kraberger S."/>
            <person name="Rowsey D.M."/>
            <person name="Steger L."/>
            <person name="Yule K.M."/>
            <person name="Upham N.S."/>
            <person name="Worobey M."/>
            <person name="Van Doorslaer K."/>
            <person name="Varsani A."/>
        </authorList>
    </citation>
    <scope>NUCLEOTIDE SEQUENCE</scope>
    <source>
        <strain evidence="1">NeonRodF8_9</strain>
    </source>
</reference>
<protein>
    <submittedName>
        <fullName evidence="1">DNA pilot protein</fullName>
    </submittedName>
</protein>
<evidence type="ECO:0000313" key="1">
    <source>
        <dbReference type="EMBL" id="UPW41723.1"/>
    </source>
</evidence>
<name>A0A976N2C9_9VIRU</name>